<evidence type="ECO:0000256" key="4">
    <source>
        <dbReference type="PIRSR" id="PIRSR000390-2"/>
    </source>
</evidence>
<dbReference type="GO" id="GO:0030170">
    <property type="term" value="F:pyridoxal phosphate binding"/>
    <property type="evidence" value="ECO:0007669"/>
    <property type="project" value="TreeGrafter"/>
</dbReference>
<evidence type="ECO:0000256" key="3">
    <source>
        <dbReference type="PIRSR" id="PIRSR000390-1"/>
    </source>
</evidence>
<sequence>MLGTEFSPWPCYSEEETKIVADVLRSNRVNYWTGEHGKAFEEEYASWCGTQYAVALSNGTVAIELALKAMGIGPGDEVITTPRTFIASASAIVAVGAKPVFADVEIENQNISADTISKVLTPETKAIIVVHLAGLPAEMDDIMTLAESANLYVIEDCAQAHGAKYKGKSVGSIGHIGCWSFCQDKIITTAGEGGMITTNDRELFEFIWSYKDHGKNRDKILDGSKVKGKFRWLHDSFGSNYRMTEIQAAIGRYQLTKVEEWCETRRKYMSMYDTILANFSYIRVLKIPVYSTHAGYKYYFFLNDSTDVCVRDEILARLMELNIPAFQGSCSEIYLEDAFIDEYRPVSRLSNAKALGDISVMLLVHPSLSVDEVHRICESLEAVLLACKC</sequence>
<dbReference type="InterPro" id="IPR015421">
    <property type="entry name" value="PyrdxlP-dep_Trfase_major"/>
</dbReference>
<evidence type="ECO:0000256" key="1">
    <source>
        <dbReference type="ARBA" id="ARBA00022898"/>
    </source>
</evidence>
<organism evidence="6 7">
    <name type="scientific">Enterovibrio norvegicus</name>
    <dbReference type="NCBI Taxonomy" id="188144"/>
    <lineage>
        <taxon>Bacteria</taxon>
        <taxon>Pseudomonadati</taxon>
        <taxon>Pseudomonadota</taxon>
        <taxon>Gammaproteobacteria</taxon>
        <taxon>Vibrionales</taxon>
        <taxon>Vibrionaceae</taxon>
        <taxon>Enterovibrio</taxon>
    </lineage>
</organism>
<dbReference type="AlphaFoldDB" id="A0A2N7L5J7"/>
<reference evidence="7" key="1">
    <citation type="submission" date="2016-07" db="EMBL/GenBank/DDBJ databases">
        <title>Nontailed viruses are major unrecognized killers of bacteria in the ocean.</title>
        <authorList>
            <person name="Kauffman K."/>
            <person name="Hussain F."/>
            <person name="Yang J."/>
            <person name="Arevalo P."/>
            <person name="Brown J."/>
            <person name="Cutler M."/>
            <person name="Kelly L."/>
            <person name="Polz M.F."/>
        </authorList>
    </citation>
    <scope>NUCLEOTIDE SEQUENCE [LARGE SCALE GENOMIC DNA]</scope>
    <source>
        <strain evidence="7">10N.261.45.A10</strain>
    </source>
</reference>
<dbReference type="InterPro" id="IPR000653">
    <property type="entry name" value="DegT/StrS_aminotransferase"/>
</dbReference>
<comment type="similarity">
    <text evidence="2 5">Belongs to the DegT/DnrJ/EryC1 family.</text>
</comment>
<keyword evidence="6" id="KW-0808">Transferase</keyword>
<feature type="modified residue" description="N6-(pyridoxal phosphate)lysine" evidence="4">
    <location>
        <position position="185"/>
    </location>
</feature>
<keyword evidence="1 4" id="KW-0663">Pyridoxal phosphate</keyword>
<evidence type="ECO:0000256" key="2">
    <source>
        <dbReference type="ARBA" id="ARBA00037999"/>
    </source>
</evidence>
<protein>
    <submittedName>
        <fullName evidence="6">Aminotransferase</fullName>
    </submittedName>
</protein>
<dbReference type="EMBL" id="MDAL01000049">
    <property type="protein sequence ID" value="PMN88928.1"/>
    <property type="molecule type" value="Genomic_DNA"/>
</dbReference>
<dbReference type="PANTHER" id="PTHR30244:SF34">
    <property type="entry name" value="DTDP-4-AMINO-4,6-DIDEOXYGALACTOSE TRANSAMINASE"/>
    <property type="match status" value="1"/>
</dbReference>
<proteinExistence type="inferred from homology"/>
<dbReference type="RefSeq" id="WP_102391940.1">
    <property type="nucleotide sequence ID" value="NZ_MDAL01000049.1"/>
</dbReference>
<comment type="caution">
    <text evidence="6">The sequence shown here is derived from an EMBL/GenBank/DDBJ whole genome shotgun (WGS) entry which is preliminary data.</text>
</comment>
<dbReference type="InterPro" id="IPR015422">
    <property type="entry name" value="PyrdxlP-dep_Trfase_small"/>
</dbReference>
<dbReference type="Gene3D" id="3.40.640.10">
    <property type="entry name" value="Type I PLP-dependent aspartate aminotransferase-like (Major domain)"/>
    <property type="match status" value="1"/>
</dbReference>
<evidence type="ECO:0000313" key="7">
    <source>
        <dbReference type="Proteomes" id="UP000235387"/>
    </source>
</evidence>
<name>A0A2N7L5J7_9GAMM</name>
<dbReference type="PANTHER" id="PTHR30244">
    <property type="entry name" value="TRANSAMINASE"/>
    <property type="match status" value="1"/>
</dbReference>
<evidence type="ECO:0000313" key="6">
    <source>
        <dbReference type="EMBL" id="PMN88928.1"/>
    </source>
</evidence>
<dbReference type="SUPFAM" id="SSF53383">
    <property type="entry name" value="PLP-dependent transferases"/>
    <property type="match status" value="1"/>
</dbReference>
<dbReference type="Proteomes" id="UP000235387">
    <property type="component" value="Unassembled WGS sequence"/>
</dbReference>
<dbReference type="GO" id="GO:0008483">
    <property type="term" value="F:transaminase activity"/>
    <property type="evidence" value="ECO:0007669"/>
    <property type="project" value="UniProtKB-KW"/>
</dbReference>
<evidence type="ECO:0000256" key="5">
    <source>
        <dbReference type="RuleBase" id="RU004508"/>
    </source>
</evidence>
<dbReference type="InterPro" id="IPR015424">
    <property type="entry name" value="PyrdxlP-dep_Trfase"/>
</dbReference>
<accession>A0A2N7L5J7</accession>
<gene>
    <name evidence="6" type="ORF">BCT23_05345</name>
</gene>
<keyword evidence="6" id="KW-0032">Aminotransferase</keyword>
<dbReference type="GO" id="GO:0000271">
    <property type="term" value="P:polysaccharide biosynthetic process"/>
    <property type="evidence" value="ECO:0007669"/>
    <property type="project" value="TreeGrafter"/>
</dbReference>
<dbReference type="Gene3D" id="3.90.1150.10">
    <property type="entry name" value="Aspartate Aminotransferase, domain 1"/>
    <property type="match status" value="1"/>
</dbReference>
<dbReference type="CDD" id="cd00616">
    <property type="entry name" value="AHBA_syn"/>
    <property type="match status" value="1"/>
</dbReference>
<dbReference type="PIRSF" id="PIRSF000390">
    <property type="entry name" value="PLP_StrS"/>
    <property type="match status" value="1"/>
</dbReference>
<feature type="active site" description="Proton acceptor" evidence="3">
    <location>
        <position position="185"/>
    </location>
</feature>
<dbReference type="Pfam" id="PF01041">
    <property type="entry name" value="DegT_DnrJ_EryC1"/>
    <property type="match status" value="1"/>
</dbReference>